<sequence>MAQRIPPGVGRLGSFLGAGVWVAGRAVPRAPGWVGGGGVVGRCVSPSQGGHTALAWYKALVLRDRS</sequence>
<gene>
    <name evidence="1" type="ORF">GCM10010094_10840</name>
</gene>
<evidence type="ECO:0000313" key="1">
    <source>
        <dbReference type="EMBL" id="GGK52308.1"/>
    </source>
</evidence>
<dbReference type="Proteomes" id="UP000637788">
    <property type="component" value="Unassembled WGS sequence"/>
</dbReference>
<reference evidence="1" key="2">
    <citation type="submission" date="2020-09" db="EMBL/GenBank/DDBJ databases">
        <authorList>
            <person name="Sun Q."/>
            <person name="Ohkuma M."/>
        </authorList>
    </citation>
    <scope>NUCLEOTIDE SEQUENCE</scope>
    <source>
        <strain evidence="1">JCM 3035</strain>
    </source>
</reference>
<name>A0A917V9J0_9ACTN</name>
<dbReference type="EMBL" id="BMPQ01000002">
    <property type="protein sequence ID" value="GGK52308.1"/>
    <property type="molecule type" value="Genomic_DNA"/>
</dbReference>
<evidence type="ECO:0000313" key="2">
    <source>
        <dbReference type="Proteomes" id="UP000637788"/>
    </source>
</evidence>
<reference evidence="1" key="1">
    <citation type="journal article" date="2014" name="Int. J. Syst. Evol. Microbiol.">
        <title>Complete genome sequence of Corynebacterium casei LMG S-19264T (=DSM 44701T), isolated from a smear-ripened cheese.</title>
        <authorList>
            <consortium name="US DOE Joint Genome Institute (JGI-PGF)"/>
            <person name="Walter F."/>
            <person name="Albersmeier A."/>
            <person name="Kalinowski J."/>
            <person name="Ruckert C."/>
        </authorList>
    </citation>
    <scope>NUCLEOTIDE SEQUENCE</scope>
    <source>
        <strain evidence="1">JCM 3035</strain>
    </source>
</reference>
<comment type="caution">
    <text evidence="1">The sequence shown here is derived from an EMBL/GenBank/DDBJ whole genome shotgun (WGS) entry which is preliminary data.</text>
</comment>
<accession>A0A917V9J0</accession>
<organism evidence="1 2">
    <name type="scientific">Streptomyces flaveus</name>
    <dbReference type="NCBI Taxonomy" id="66370"/>
    <lineage>
        <taxon>Bacteria</taxon>
        <taxon>Bacillati</taxon>
        <taxon>Actinomycetota</taxon>
        <taxon>Actinomycetes</taxon>
        <taxon>Kitasatosporales</taxon>
        <taxon>Streptomycetaceae</taxon>
        <taxon>Streptomyces</taxon>
        <taxon>Streptomyces aurantiacus group</taxon>
    </lineage>
</organism>
<proteinExistence type="predicted"/>
<protein>
    <submittedName>
        <fullName evidence="1">Uncharacterized protein</fullName>
    </submittedName>
</protein>
<dbReference type="AlphaFoldDB" id="A0A917V9J0"/>
<keyword evidence="2" id="KW-1185">Reference proteome</keyword>